<comment type="caution">
    <text evidence="1">The sequence shown here is derived from an EMBL/GenBank/DDBJ whole genome shotgun (WGS) entry which is preliminary data.</text>
</comment>
<proteinExistence type="predicted"/>
<protein>
    <submittedName>
        <fullName evidence="1">Uncharacterized protein</fullName>
    </submittedName>
</protein>
<organism evidence="1 2">
    <name type="scientific">Lysobacter korlensis</name>
    <dbReference type="NCBI Taxonomy" id="553636"/>
    <lineage>
        <taxon>Bacteria</taxon>
        <taxon>Pseudomonadati</taxon>
        <taxon>Pseudomonadota</taxon>
        <taxon>Gammaproteobacteria</taxon>
        <taxon>Lysobacterales</taxon>
        <taxon>Lysobacteraceae</taxon>
        <taxon>Lysobacter</taxon>
    </lineage>
</organism>
<evidence type="ECO:0000313" key="2">
    <source>
        <dbReference type="Proteomes" id="UP001589896"/>
    </source>
</evidence>
<name>A0ABV6S1H1_9GAMM</name>
<keyword evidence="2" id="KW-1185">Reference proteome</keyword>
<sequence length="156" mass="16876">MIAIEIKPLEGVGPIRLGVTREDARGAMARAGLPLNSSHGDSDYYCSSSIQVEHGPDSRVWFVGVSHSHAYRAVYRGVDVFRLSAEELFALAAVADQSGPHGYSADEYCFPKQILTLWAADTQYDYEGPELTPVWAQVGVGNELYATAVAELAANV</sequence>
<dbReference type="EMBL" id="JBHLTG010000029">
    <property type="protein sequence ID" value="MFC0682906.1"/>
    <property type="molecule type" value="Genomic_DNA"/>
</dbReference>
<accession>A0ABV6S1H1</accession>
<dbReference type="Proteomes" id="UP001589896">
    <property type="component" value="Unassembled WGS sequence"/>
</dbReference>
<evidence type="ECO:0000313" key="1">
    <source>
        <dbReference type="EMBL" id="MFC0682906.1"/>
    </source>
</evidence>
<gene>
    <name evidence="1" type="ORF">ACFFGH_34190</name>
</gene>
<dbReference type="RefSeq" id="WP_386677382.1">
    <property type="nucleotide sequence ID" value="NZ_JBHLTG010000029.1"/>
</dbReference>
<reference evidence="1 2" key="1">
    <citation type="submission" date="2024-09" db="EMBL/GenBank/DDBJ databases">
        <authorList>
            <person name="Sun Q."/>
            <person name="Mori K."/>
        </authorList>
    </citation>
    <scope>NUCLEOTIDE SEQUENCE [LARGE SCALE GENOMIC DNA]</scope>
    <source>
        <strain evidence="1 2">KCTC 23076</strain>
    </source>
</reference>